<dbReference type="RefSeq" id="WP_092540160.1">
    <property type="nucleotide sequence ID" value="NZ_FOKV01000001.1"/>
</dbReference>
<keyword evidence="3" id="KW-1185">Reference proteome</keyword>
<dbReference type="InterPro" id="IPR035965">
    <property type="entry name" value="PAS-like_dom_sf"/>
</dbReference>
<sequence length="185" mass="21678">MAPEKEYNLTSLDIYLSGNRKPLDNLKSLQLHPLCSMDIFADYSDKLRENARRQTELESLEVFAKKYNWDTPLNFMLHQDYEALILTKRDQTILWTNKGFSHMTGYPANYAKGKKPKFLQGENTSVVRKRKIKDQVIAEGNISEILANYRKNGEEYLCKIDIYPIKNKAEQVTHFLALEKEVYDY</sequence>
<evidence type="ECO:0000259" key="1">
    <source>
        <dbReference type="Pfam" id="PF13426"/>
    </source>
</evidence>
<dbReference type="Pfam" id="PF13426">
    <property type="entry name" value="PAS_9"/>
    <property type="match status" value="1"/>
</dbReference>
<name>A0A1I1EDR4_9FLAO</name>
<dbReference type="NCBIfam" id="TIGR00229">
    <property type="entry name" value="sensory_box"/>
    <property type="match status" value="1"/>
</dbReference>
<proteinExistence type="predicted"/>
<dbReference type="Gene3D" id="3.30.450.20">
    <property type="entry name" value="PAS domain"/>
    <property type="match status" value="1"/>
</dbReference>
<dbReference type="STRING" id="1334022.SAMN04487907_101914"/>
<feature type="domain" description="PAS" evidence="1">
    <location>
        <begin position="83"/>
        <end position="177"/>
    </location>
</feature>
<evidence type="ECO:0000313" key="2">
    <source>
        <dbReference type="EMBL" id="SFB85261.1"/>
    </source>
</evidence>
<accession>A0A1I1EDR4</accession>
<dbReference type="SUPFAM" id="SSF55785">
    <property type="entry name" value="PYP-like sensor domain (PAS domain)"/>
    <property type="match status" value="1"/>
</dbReference>
<dbReference type="Proteomes" id="UP000199438">
    <property type="component" value="Unassembled WGS sequence"/>
</dbReference>
<dbReference type="InterPro" id="IPR000014">
    <property type="entry name" value="PAS"/>
</dbReference>
<gene>
    <name evidence="2" type="ORF">SAMN04487907_101914</name>
</gene>
<dbReference type="EMBL" id="FOKV01000001">
    <property type="protein sequence ID" value="SFB85261.1"/>
    <property type="molecule type" value="Genomic_DNA"/>
</dbReference>
<dbReference type="AlphaFoldDB" id="A0A1I1EDR4"/>
<dbReference type="OrthoDB" id="5760647at2"/>
<protein>
    <submittedName>
        <fullName evidence="2">PAS domain S-box-containing protein</fullName>
    </submittedName>
</protein>
<evidence type="ECO:0000313" key="3">
    <source>
        <dbReference type="Proteomes" id="UP000199438"/>
    </source>
</evidence>
<organism evidence="2 3">
    <name type="scientific">Zunongwangia mangrovi</name>
    <dbReference type="NCBI Taxonomy" id="1334022"/>
    <lineage>
        <taxon>Bacteria</taxon>
        <taxon>Pseudomonadati</taxon>
        <taxon>Bacteroidota</taxon>
        <taxon>Flavobacteriia</taxon>
        <taxon>Flavobacteriales</taxon>
        <taxon>Flavobacteriaceae</taxon>
        <taxon>Zunongwangia</taxon>
    </lineage>
</organism>
<reference evidence="3" key="1">
    <citation type="submission" date="2016-10" db="EMBL/GenBank/DDBJ databases">
        <authorList>
            <person name="Varghese N."/>
            <person name="Submissions S."/>
        </authorList>
    </citation>
    <scope>NUCLEOTIDE SEQUENCE [LARGE SCALE GENOMIC DNA]</scope>
    <source>
        <strain evidence="3">DSM 24499</strain>
    </source>
</reference>